<accession>A0AAU7CRQ5</accession>
<sequence>MESKPRLGVLTHVMPYPRNAGQQQRVYYTLKAAREEFHVTLIAPVRDQELPEARKHLDGLCDELLVLPSIEDVGRAARLSAAAKSLVYCAATGLRRSNYYLGGLQFDPSVVRTLIADRQLDCLLFEYWHAYRCVESLRDLIPKFVLDMHNVLWVSHAQKLNDRRDLPGPWKRWSVARYRTGEERAWRMFDGVIAINQEELKYASSVVNGCADMFYAPMGIDLGAWPYSWSPQRPARVAYYGGLGSPHNQQAALRCLDRIMPEVWDRAPETTFWLVGSNPQETLLKRSEDPRVRVTGFVEDVQQVLRTMTAVVCPWSGPYGFRSRLVEVMALGVPVVTTLDAVSGMELENGQGILVGEADNDLARQVLRLLNDDDFAAEQSHRARSQVEGRYDVPNTYGKLMKDLKQWSSP</sequence>
<reference evidence="3" key="1">
    <citation type="submission" date="2024-05" db="EMBL/GenBank/DDBJ databases">
        <title>Planctomycetes of the genus Singulisphaera possess chitinolytic capabilities.</title>
        <authorList>
            <person name="Ivanova A."/>
        </authorList>
    </citation>
    <scope>NUCLEOTIDE SEQUENCE</scope>
    <source>
        <strain evidence="3">Ch08T</strain>
    </source>
</reference>
<organism evidence="3">
    <name type="scientific">Singulisphaera sp. Ch08</name>
    <dbReference type="NCBI Taxonomy" id="3120278"/>
    <lineage>
        <taxon>Bacteria</taxon>
        <taxon>Pseudomonadati</taxon>
        <taxon>Planctomycetota</taxon>
        <taxon>Planctomycetia</taxon>
        <taxon>Isosphaerales</taxon>
        <taxon>Isosphaeraceae</taxon>
        <taxon>Singulisphaera</taxon>
    </lineage>
</organism>
<name>A0AAU7CRQ5_9BACT</name>
<dbReference type="AlphaFoldDB" id="A0AAU7CRQ5"/>
<dbReference type="RefSeq" id="WP_406700188.1">
    <property type="nucleotide sequence ID" value="NZ_CP155447.1"/>
</dbReference>
<gene>
    <name evidence="3" type="ORF">V5E97_15295</name>
</gene>
<dbReference type="EMBL" id="CP155447">
    <property type="protein sequence ID" value="XBH07351.1"/>
    <property type="molecule type" value="Genomic_DNA"/>
</dbReference>
<keyword evidence="2 3" id="KW-0808">Transferase</keyword>
<protein>
    <submittedName>
        <fullName evidence="3">Glycosyltransferase family 4 protein</fullName>
        <ecNumber evidence="3">2.4.-.-</ecNumber>
    </submittedName>
</protein>
<evidence type="ECO:0000256" key="1">
    <source>
        <dbReference type="ARBA" id="ARBA00022676"/>
    </source>
</evidence>
<dbReference type="Gene3D" id="3.40.50.2000">
    <property type="entry name" value="Glycogen Phosphorylase B"/>
    <property type="match status" value="2"/>
</dbReference>
<dbReference type="SUPFAM" id="SSF53756">
    <property type="entry name" value="UDP-Glycosyltransferase/glycogen phosphorylase"/>
    <property type="match status" value="1"/>
</dbReference>
<evidence type="ECO:0000313" key="3">
    <source>
        <dbReference type="EMBL" id="XBH07351.1"/>
    </source>
</evidence>
<dbReference type="Pfam" id="PF13692">
    <property type="entry name" value="Glyco_trans_1_4"/>
    <property type="match status" value="1"/>
</dbReference>
<dbReference type="PANTHER" id="PTHR12526">
    <property type="entry name" value="GLYCOSYLTRANSFERASE"/>
    <property type="match status" value="1"/>
</dbReference>
<evidence type="ECO:0000256" key="2">
    <source>
        <dbReference type="ARBA" id="ARBA00022679"/>
    </source>
</evidence>
<dbReference type="EC" id="2.4.-.-" evidence="3"/>
<dbReference type="GO" id="GO:0016757">
    <property type="term" value="F:glycosyltransferase activity"/>
    <property type="evidence" value="ECO:0007669"/>
    <property type="project" value="UniProtKB-KW"/>
</dbReference>
<dbReference type="PANTHER" id="PTHR12526:SF510">
    <property type="entry name" value="D-INOSITOL 3-PHOSPHATE GLYCOSYLTRANSFERASE"/>
    <property type="match status" value="1"/>
</dbReference>
<dbReference type="CDD" id="cd03801">
    <property type="entry name" value="GT4_PimA-like"/>
    <property type="match status" value="1"/>
</dbReference>
<proteinExistence type="predicted"/>
<keyword evidence="1 3" id="KW-0328">Glycosyltransferase</keyword>